<evidence type="ECO:0000256" key="5">
    <source>
        <dbReference type="ARBA" id="ARBA00023239"/>
    </source>
</evidence>
<dbReference type="EC" id="4.2.1.108" evidence="3"/>
<dbReference type="InterPro" id="IPR014710">
    <property type="entry name" value="RmlC-like_jellyroll"/>
</dbReference>
<dbReference type="SUPFAM" id="SSF51182">
    <property type="entry name" value="RmlC-like cupins"/>
    <property type="match status" value="1"/>
</dbReference>
<protein>
    <recommendedName>
        <fullName evidence="4">L-ectoine synthase</fullName>
        <ecNumber evidence="3">4.2.1.108</ecNumber>
    </recommendedName>
    <alternativeName>
        <fullName evidence="6">N-acetyldiaminobutyrate dehydratase</fullName>
    </alternativeName>
</protein>
<comment type="caution">
    <text evidence="8">The sequence shown here is derived from an EMBL/GenBank/DDBJ whole genome shotgun (WGS) entry which is preliminary data.</text>
</comment>
<dbReference type="InterPro" id="IPR010462">
    <property type="entry name" value="Ectoine_synth"/>
</dbReference>
<dbReference type="EMBL" id="JACHJQ010000006">
    <property type="protein sequence ID" value="MBB4909364.1"/>
    <property type="molecule type" value="Genomic_DNA"/>
</dbReference>
<evidence type="ECO:0000313" key="9">
    <source>
        <dbReference type="Proteomes" id="UP000520767"/>
    </source>
</evidence>
<comment type="similarity">
    <text evidence="2">Belongs to the ectoine synthase family.</text>
</comment>
<sequence>MIVRNASEIIPVDWGNGTSRRYLTKADDMGFTVTDTVVKAGTSSPLRYKNHLEACYCYAGSGKVIDTEGNEFPIVPGTIYALDQHDAHHLVASDHEDLRLVCVFTPALHGHEVHDLSKADGFSNY</sequence>
<gene>
    <name evidence="8" type="ORF">FHR82_005622</name>
</gene>
<evidence type="ECO:0000256" key="7">
    <source>
        <dbReference type="ARBA" id="ARBA00048714"/>
    </source>
</evidence>
<comment type="pathway">
    <text evidence="1">Amine and polyamine biosynthesis; ectoine biosynthesis; L-ectoine from L-aspartate 4-semialdehyde: step 3/3.</text>
</comment>
<evidence type="ECO:0000256" key="3">
    <source>
        <dbReference type="ARBA" id="ARBA00013192"/>
    </source>
</evidence>
<name>A0A7W7Q9W7_9PSEU</name>
<keyword evidence="5 8" id="KW-0456">Lyase</keyword>
<evidence type="ECO:0000256" key="6">
    <source>
        <dbReference type="ARBA" id="ARBA00033271"/>
    </source>
</evidence>
<dbReference type="Pfam" id="PF06339">
    <property type="entry name" value="Ectoine_synth"/>
    <property type="match status" value="1"/>
</dbReference>
<accession>A0A7W7Q9W7</accession>
<dbReference type="PANTHER" id="PTHR39289:SF1">
    <property type="entry name" value="L-ECTOINE SYNTHASE"/>
    <property type="match status" value="1"/>
</dbReference>
<evidence type="ECO:0000313" key="8">
    <source>
        <dbReference type="EMBL" id="MBB4909364.1"/>
    </source>
</evidence>
<comment type="catalytic activity">
    <reaction evidence="7">
        <text>(2S)-4-acetamido-2-aminobutanoate = L-ectoine + H2O</text>
        <dbReference type="Rhea" id="RHEA:17281"/>
        <dbReference type="ChEBI" id="CHEBI:15377"/>
        <dbReference type="ChEBI" id="CHEBI:58515"/>
        <dbReference type="ChEBI" id="CHEBI:58929"/>
        <dbReference type="EC" id="4.2.1.108"/>
    </reaction>
</comment>
<proteinExistence type="inferred from homology"/>
<evidence type="ECO:0000256" key="1">
    <source>
        <dbReference type="ARBA" id="ARBA00005181"/>
    </source>
</evidence>
<dbReference type="GO" id="GO:0033990">
    <property type="term" value="F:ectoine synthase activity"/>
    <property type="evidence" value="ECO:0007669"/>
    <property type="project" value="UniProtKB-EC"/>
</dbReference>
<dbReference type="NCBIfam" id="NF009806">
    <property type="entry name" value="PRK13290.1"/>
    <property type="match status" value="1"/>
</dbReference>
<keyword evidence="9" id="KW-1185">Reference proteome</keyword>
<dbReference type="GO" id="GO:0019491">
    <property type="term" value="P:ectoine biosynthetic process"/>
    <property type="evidence" value="ECO:0007669"/>
    <property type="project" value="UniProtKB-UniPathway"/>
</dbReference>
<dbReference type="InterPro" id="IPR011051">
    <property type="entry name" value="RmlC_Cupin_sf"/>
</dbReference>
<dbReference type="Proteomes" id="UP000520767">
    <property type="component" value="Unassembled WGS sequence"/>
</dbReference>
<dbReference type="PANTHER" id="PTHR39289">
    <property type="match status" value="1"/>
</dbReference>
<dbReference type="CDD" id="cd06978">
    <property type="entry name" value="cupin_EctC"/>
    <property type="match status" value="1"/>
</dbReference>
<dbReference type="Gene3D" id="2.60.120.10">
    <property type="entry name" value="Jelly Rolls"/>
    <property type="match status" value="1"/>
</dbReference>
<dbReference type="UniPathway" id="UPA00067">
    <property type="reaction ID" value="UER00123"/>
</dbReference>
<dbReference type="AlphaFoldDB" id="A0A7W7Q9W7"/>
<organism evidence="8 9">
    <name type="scientific">Actinophytocola algeriensis</name>
    <dbReference type="NCBI Taxonomy" id="1768010"/>
    <lineage>
        <taxon>Bacteria</taxon>
        <taxon>Bacillati</taxon>
        <taxon>Actinomycetota</taxon>
        <taxon>Actinomycetes</taxon>
        <taxon>Pseudonocardiales</taxon>
        <taxon>Pseudonocardiaceae</taxon>
    </lineage>
</organism>
<evidence type="ECO:0000256" key="4">
    <source>
        <dbReference type="ARBA" id="ARBA00019707"/>
    </source>
</evidence>
<evidence type="ECO:0000256" key="2">
    <source>
        <dbReference type="ARBA" id="ARBA00009637"/>
    </source>
</evidence>
<dbReference type="RefSeq" id="WP_184813479.1">
    <property type="nucleotide sequence ID" value="NZ_JACHJQ010000006.1"/>
</dbReference>
<reference evidence="8 9" key="1">
    <citation type="submission" date="2020-08" db="EMBL/GenBank/DDBJ databases">
        <title>Genomic Encyclopedia of Type Strains, Phase III (KMG-III): the genomes of soil and plant-associated and newly described type strains.</title>
        <authorList>
            <person name="Whitman W."/>
        </authorList>
    </citation>
    <scope>NUCLEOTIDE SEQUENCE [LARGE SCALE GENOMIC DNA]</scope>
    <source>
        <strain evidence="8 9">CECT 8960</strain>
    </source>
</reference>